<name>A0A0D6EJR0_SPOSA</name>
<evidence type="ECO:0000313" key="3">
    <source>
        <dbReference type="EMBL" id="CEQ39993.1"/>
    </source>
</evidence>
<feature type="domain" description="Hemerythrin-like" evidence="2">
    <location>
        <begin position="66"/>
        <end position="185"/>
    </location>
</feature>
<evidence type="ECO:0000259" key="2">
    <source>
        <dbReference type="Pfam" id="PF01814"/>
    </source>
</evidence>
<organism evidence="3 4">
    <name type="scientific">Sporidiobolus salmonicolor</name>
    <name type="common">Yeast-like fungus</name>
    <name type="synonym">Sporobolomyces salmonicolor</name>
    <dbReference type="NCBI Taxonomy" id="5005"/>
    <lineage>
        <taxon>Eukaryota</taxon>
        <taxon>Fungi</taxon>
        <taxon>Dikarya</taxon>
        <taxon>Basidiomycota</taxon>
        <taxon>Pucciniomycotina</taxon>
        <taxon>Microbotryomycetes</taxon>
        <taxon>Sporidiobolales</taxon>
        <taxon>Sporidiobolaceae</taxon>
        <taxon>Sporobolomyces</taxon>
    </lineage>
</organism>
<dbReference type="Pfam" id="PF01814">
    <property type="entry name" value="Hemerythrin"/>
    <property type="match status" value="1"/>
</dbReference>
<feature type="region of interest" description="Disordered" evidence="1">
    <location>
        <begin position="1"/>
        <end position="56"/>
    </location>
</feature>
<dbReference type="PANTHER" id="PTHR38048:SF1">
    <property type="entry name" value="HEMERYTHRIN-LIKE DOMAIN-CONTAINING PROTEIN"/>
    <property type="match status" value="1"/>
</dbReference>
<evidence type="ECO:0000256" key="1">
    <source>
        <dbReference type="SAM" id="MobiDB-lite"/>
    </source>
</evidence>
<protein>
    <submittedName>
        <fullName evidence="3">SPOSA6832_01555-mRNA-1:cds</fullName>
    </submittedName>
</protein>
<evidence type="ECO:0000313" key="4">
    <source>
        <dbReference type="Proteomes" id="UP000243876"/>
    </source>
</evidence>
<dbReference type="OrthoDB" id="10044044at2759"/>
<accession>A0A0D6EJR0</accession>
<dbReference type="Proteomes" id="UP000243876">
    <property type="component" value="Unassembled WGS sequence"/>
</dbReference>
<proteinExistence type="predicted"/>
<feature type="compositionally biased region" description="Basic residues" evidence="1">
    <location>
        <begin position="24"/>
        <end position="33"/>
    </location>
</feature>
<dbReference type="InterPro" id="IPR053206">
    <property type="entry name" value="Dimeric_xanthone_biosynth"/>
</dbReference>
<dbReference type="PANTHER" id="PTHR38048">
    <property type="entry name" value="EXPRESSED PROTEIN"/>
    <property type="match status" value="1"/>
</dbReference>
<dbReference type="Gene3D" id="1.20.120.520">
    <property type="entry name" value="nmb1532 protein domain like"/>
    <property type="match status" value="1"/>
</dbReference>
<dbReference type="InterPro" id="IPR012312">
    <property type="entry name" value="Hemerythrin-like"/>
</dbReference>
<sequence length="202" mass="23023">MTTAAPLTLEAAITPSRAGIPPPKAKKGGKGRKKGGDDELPDFIAPEPKNAGERREWDRMSSRMEVRQAFKQLWVLADGSFEKRGLSLQDFMEMASDFLHHLEFHHGLEQAHIFPILAKRMSVFGEEHLEEHDAIHHGMEELQSIIKRVRSNPSSYSPTELRTNLAAWGPILFYHLDAEVASLKPEVLRRYYTLEEVKRLPM</sequence>
<gene>
    <name evidence="3" type="primary">SPOSA6832_01555</name>
</gene>
<keyword evidence="4" id="KW-1185">Reference proteome</keyword>
<reference evidence="4" key="1">
    <citation type="submission" date="2015-02" db="EMBL/GenBank/DDBJ databases">
        <authorList>
            <person name="Gon?alves P."/>
        </authorList>
    </citation>
    <scope>NUCLEOTIDE SEQUENCE [LARGE SCALE GENOMIC DNA]</scope>
</reference>
<dbReference type="EMBL" id="CENE01000004">
    <property type="protein sequence ID" value="CEQ39993.1"/>
    <property type="molecule type" value="Genomic_DNA"/>
</dbReference>
<dbReference type="AlphaFoldDB" id="A0A0D6EJR0"/>